<organism evidence="2 3">
    <name type="scientific">Cyclobacterium qasimii</name>
    <dbReference type="NCBI Taxonomy" id="1350429"/>
    <lineage>
        <taxon>Bacteria</taxon>
        <taxon>Pseudomonadati</taxon>
        <taxon>Bacteroidota</taxon>
        <taxon>Cytophagia</taxon>
        <taxon>Cytophagales</taxon>
        <taxon>Cyclobacteriaceae</taxon>
        <taxon>Cyclobacterium</taxon>
    </lineage>
</organism>
<evidence type="ECO:0000256" key="1">
    <source>
        <dbReference type="SAM" id="SignalP"/>
    </source>
</evidence>
<comment type="caution">
    <text evidence="2">The sequence shown here is derived from an EMBL/GenBank/DDBJ whole genome shotgun (WGS) entry which is preliminary data.</text>
</comment>
<dbReference type="Proteomes" id="UP000321301">
    <property type="component" value="Unassembled WGS sequence"/>
</dbReference>
<feature type="signal peptide" evidence="1">
    <location>
        <begin position="1"/>
        <end position="20"/>
    </location>
</feature>
<reference evidence="2 3" key="1">
    <citation type="submission" date="2019-07" db="EMBL/GenBank/DDBJ databases">
        <title>Whole genome shotgun sequence of Cyclobacterium qasimii NBRC 106168.</title>
        <authorList>
            <person name="Hosoyama A."/>
            <person name="Uohara A."/>
            <person name="Ohji S."/>
            <person name="Ichikawa N."/>
        </authorList>
    </citation>
    <scope>NUCLEOTIDE SEQUENCE [LARGE SCALE GENOMIC DNA]</scope>
    <source>
        <strain evidence="2 3">NBRC 106168</strain>
    </source>
</reference>
<evidence type="ECO:0008006" key="4">
    <source>
        <dbReference type="Google" id="ProtNLM"/>
    </source>
</evidence>
<feature type="chain" id="PRO_5021807837" description="Outer membrane protein beta-barrel domain-containing protein" evidence="1">
    <location>
        <begin position="21"/>
        <end position="180"/>
    </location>
</feature>
<protein>
    <recommendedName>
        <fullName evidence="4">Outer membrane protein beta-barrel domain-containing protein</fullName>
    </recommendedName>
</protein>
<evidence type="ECO:0000313" key="3">
    <source>
        <dbReference type="Proteomes" id="UP000321301"/>
    </source>
</evidence>
<proteinExistence type="predicted"/>
<name>A0A512C6Q2_9BACT</name>
<gene>
    <name evidence="2" type="ORF">CQA01_03110</name>
</gene>
<dbReference type="RefSeq" id="WP_146946930.1">
    <property type="nucleotide sequence ID" value="NZ_BJYV01000001.1"/>
</dbReference>
<keyword evidence="3" id="KW-1185">Reference proteome</keyword>
<dbReference type="EMBL" id="BJYV01000001">
    <property type="protein sequence ID" value="GEO19777.1"/>
    <property type="molecule type" value="Genomic_DNA"/>
</dbReference>
<sequence>MKKQLLFIILLIGLISPSLAQIRTNQLNIGFDAGGVINEYYKTQFPAGFGLSLKGVIGMPMDAQLSLSGSYLYFPLNSNYILPDGENISLHQIPVFLGYRVYRQSFFFEPQLGGALLINNNKNITGTQSTKNLQFAFAAEIGYVFNQLELSLRYQQSGGSPYQMAFLGARVAYIIGGDNY</sequence>
<accession>A0A512C6Q2</accession>
<evidence type="ECO:0000313" key="2">
    <source>
        <dbReference type="EMBL" id="GEO19777.1"/>
    </source>
</evidence>
<keyword evidence="1" id="KW-0732">Signal</keyword>
<dbReference type="AlphaFoldDB" id="A0A512C6Q2"/>